<organism evidence="9 10">
    <name type="scientific">Parasporobacterium paucivorans DSM 15970</name>
    <dbReference type="NCBI Taxonomy" id="1122934"/>
    <lineage>
        <taxon>Bacteria</taxon>
        <taxon>Bacillati</taxon>
        <taxon>Bacillota</taxon>
        <taxon>Clostridia</taxon>
        <taxon>Lachnospirales</taxon>
        <taxon>Lachnospiraceae</taxon>
        <taxon>Parasporobacterium</taxon>
    </lineage>
</organism>
<dbReference type="InterPro" id="IPR051311">
    <property type="entry name" value="DedA_domain"/>
</dbReference>
<evidence type="ECO:0000256" key="6">
    <source>
        <dbReference type="ARBA" id="ARBA00023136"/>
    </source>
</evidence>
<accession>A0A1M6CXJ7</accession>
<protein>
    <submittedName>
        <fullName evidence="9">Membrane protein DedA, SNARE-associated domain</fullName>
    </submittedName>
</protein>
<evidence type="ECO:0000256" key="3">
    <source>
        <dbReference type="ARBA" id="ARBA00022475"/>
    </source>
</evidence>
<dbReference type="AlphaFoldDB" id="A0A1M6CXJ7"/>
<keyword evidence="6 7" id="KW-0472">Membrane</keyword>
<dbReference type="OrthoDB" id="9813426at2"/>
<feature type="transmembrane region" description="Helical" evidence="7">
    <location>
        <begin position="138"/>
        <end position="157"/>
    </location>
</feature>
<evidence type="ECO:0000256" key="7">
    <source>
        <dbReference type="SAM" id="Phobius"/>
    </source>
</evidence>
<comment type="similarity">
    <text evidence="2">Belongs to the DedA family.</text>
</comment>
<feature type="transmembrane region" description="Helical" evidence="7">
    <location>
        <begin position="177"/>
        <end position="197"/>
    </location>
</feature>
<evidence type="ECO:0000256" key="2">
    <source>
        <dbReference type="ARBA" id="ARBA00010792"/>
    </source>
</evidence>
<proteinExistence type="inferred from homology"/>
<gene>
    <name evidence="9" type="ORF">SAMN02745691_00617</name>
</gene>
<feature type="transmembrane region" description="Helical" evidence="7">
    <location>
        <begin position="12"/>
        <end position="30"/>
    </location>
</feature>
<dbReference type="InterPro" id="IPR032816">
    <property type="entry name" value="VTT_dom"/>
</dbReference>
<sequence>MQEFIIHIMNQFGYLGIAFISALENVFPVIPSEVTLTFGGFMTTYSNLTILGVIITATIGSWLGSVVLYGIGRFLSAERLGKIMEGKIGRVLHLKKEDVMKSCDWFNSKGRGTVLICRCIPVVRCLISLPAGMAKMNLWFFSVMTIIGSLVWNTLLVNFGALAGSSWEKIVSGAGEYTKITVVVIGLAFIIAAALFLKKRSGGSKPVKDEY</sequence>
<dbReference type="RefSeq" id="WP_073992889.1">
    <property type="nucleotide sequence ID" value="NZ_FQYT01000005.1"/>
</dbReference>
<reference evidence="9 10" key="1">
    <citation type="submission" date="2016-11" db="EMBL/GenBank/DDBJ databases">
        <authorList>
            <person name="Jaros S."/>
            <person name="Januszkiewicz K."/>
            <person name="Wedrychowicz H."/>
        </authorList>
    </citation>
    <scope>NUCLEOTIDE SEQUENCE [LARGE SCALE GENOMIC DNA]</scope>
    <source>
        <strain evidence="9 10">DSM 15970</strain>
    </source>
</reference>
<dbReference type="EMBL" id="FQYT01000005">
    <property type="protein sequence ID" value="SHI65709.1"/>
    <property type="molecule type" value="Genomic_DNA"/>
</dbReference>
<dbReference type="PANTHER" id="PTHR42709">
    <property type="entry name" value="ALKALINE PHOSPHATASE LIKE PROTEIN"/>
    <property type="match status" value="1"/>
</dbReference>
<dbReference type="PANTHER" id="PTHR42709:SF6">
    <property type="entry name" value="UNDECAPRENYL PHOSPHATE TRANSPORTER A"/>
    <property type="match status" value="1"/>
</dbReference>
<dbReference type="Proteomes" id="UP000184342">
    <property type="component" value="Unassembled WGS sequence"/>
</dbReference>
<feature type="transmembrane region" description="Helical" evidence="7">
    <location>
        <begin position="50"/>
        <end position="72"/>
    </location>
</feature>
<keyword evidence="5 7" id="KW-1133">Transmembrane helix</keyword>
<keyword evidence="10" id="KW-1185">Reference proteome</keyword>
<evidence type="ECO:0000256" key="1">
    <source>
        <dbReference type="ARBA" id="ARBA00004651"/>
    </source>
</evidence>
<evidence type="ECO:0000256" key="4">
    <source>
        <dbReference type="ARBA" id="ARBA00022692"/>
    </source>
</evidence>
<evidence type="ECO:0000259" key="8">
    <source>
        <dbReference type="Pfam" id="PF09335"/>
    </source>
</evidence>
<keyword evidence="3" id="KW-1003">Cell membrane</keyword>
<dbReference type="STRING" id="1122934.SAMN02745691_00617"/>
<evidence type="ECO:0000313" key="9">
    <source>
        <dbReference type="EMBL" id="SHI65709.1"/>
    </source>
</evidence>
<dbReference type="Pfam" id="PF09335">
    <property type="entry name" value="VTT_dom"/>
    <property type="match status" value="1"/>
</dbReference>
<evidence type="ECO:0000313" key="10">
    <source>
        <dbReference type="Proteomes" id="UP000184342"/>
    </source>
</evidence>
<name>A0A1M6CXJ7_9FIRM</name>
<dbReference type="GO" id="GO:0005886">
    <property type="term" value="C:plasma membrane"/>
    <property type="evidence" value="ECO:0007669"/>
    <property type="project" value="UniProtKB-SubCell"/>
</dbReference>
<feature type="domain" description="VTT" evidence="8">
    <location>
        <begin position="30"/>
        <end position="161"/>
    </location>
</feature>
<keyword evidence="4 7" id="KW-0812">Transmembrane</keyword>
<comment type="subcellular location">
    <subcellularLocation>
        <location evidence="1">Cell membrane</location>
        <topology evidence="1">Multi-pass membrane protein</topology>
    </subcellularLocation>
</comment>
<evidence type="ECO:0000256" key="5">
    <source>
        <dbReference type="ARBA" id="ARBA00022989"/>
    </source>
</evidence>